<dbReference type="GO" id="GO:0016491">
    <property type="term" value="F:oxidoreductase activity"/>
    <property type="evidence" value="ECO:0007669"/>
    <property type="project" value="UniProtKB-KW"/>
</dbReference>
<evidence type="ECO:0000256" key="6">
    <source>
        <dbReference type="ARBA" id="ARBA00022723"/>
    </source>
</evidence>
<dbReference type="Gene3D" id="1.10.1060.10">
    <property type="entry name" value="Alpha-helical ferredoxin"/>
    <property type="match status" value="1"/>
</dbReference>
<keyword evidence="7" id="KW-0560">Oxidoreductase</keyword>
<organism evidence="13 14">
    <name type="scientific">Sulfobacillus harzensis</name>
    <dbReference type="NCBI Taxonomy" id="2729629"/>
    <lineage>
        <taxon>Bacteria</taxon>
        <taxon>Bacillati</taxon>
        <taxon>Bacillota</taxon>
        <taxon>Clostridia</taxon>
        <taxon>Eubacteriales</taxon>
        <taxon>Clostridiales Family XVII. Incertae Sedis</taxon>
        <taxon>Sulfobacillus</taxon>
    </lineage>
</organism>
<dbReference type="PANTHER" id="PTHR11921">
    <property type="entry name" value="SUCCINATE DEHYDROGENASE IRON-SULFUR PROTEIN"/>
    <property type="match status" value="1"/>
</dbReference>
<dbReference type="InterPro" id="IPR025192">
    <property type="entry name" value="Succ_DH/fum_Rdtase_N"/>
</dbReference>
<dbReference type="NCBIfam" id="NF009052">
    <property type="entry name" value="PRK12386.1"/>
    <property type="match status" value="1"/>
</dbReference>
<accession>A0A7Y0L7V1</accession>
<dbReference type="Pfam" id="PF13085">
    <property type="entry name" value="Fer2_3"/>
    <property type="match status" value="1"/>
</dbReference>
<reference evidence="13 14" key="1">
    <citation type="submission" date="2020-04" db="EMBL/GenBank/DDBJ databases">
        <authorList>
            <person name="Zhang R."/>
            <person name="Schippers A."/>
        </authorList>
    </citation>
    <scope>NUCLEOTIDE SEQUENCE [LARGE SCALE GENOMIC DNA]</scope>
    <source>
        <strain evidence="13 14">DSM 109850</strain>
    </source>
</reference>
<comment type="similarity">
    <text evidence="3">Belongs to the succinate dehydrogenase/fumarate reductase iron-sulfur protein family.</text>
</comment>
<evidence type="ECO:0000259" key="12">
    <source>
        <dbReference type="Pfam" id="PF13183"/>
    </source>
</evidence>
<evidence type="ECO:0000256" key="4">
    <source>
        <dbReference type="ARBA" id="ARBA00022485"/>
    </source>
</evidence>
<dbReference type="GO" id="GO:0051539">
    <property type="term" value="F:4 iron, 4 sulfur cluster binding"/>
    <property type="evidence" value="ECO:0007669"/>
    <property type="project" value="UniProtKB-KW"/>
</dbReference>
<dbReference type="AlphaFoldDB" id="A0A7Y0L7V1"/>
<dbReference type="SUPFAM" id="SSF46548">
    <property type="entry name" value="alpha-helical ferredoxin"/>
    <property type="match status" value="1"/>
</dbReference>
<comment type="cofactor">
    <cofactor evidence="2">
        <name>[4Fe-4S] cluster</name>
        <dbReference type="ChEBI" id="CHEBI:49883"/>
    </cofactor>
</comment>
<evidence type="ECO:0000256" key="2">
    <source>
        <dbReference type="ARBA" id="ARBA00001966"/>
    </source>
</evidence>
<dbReference type="SUPFAM" id="SSF54292">
    <property type="entry name" value="2Fe-2S ferredoxin-like"/>
    <property type="match status" value="1"/>
</dbReference>
<dbReference type="GO" id="GO:0051537">
    <property type="term" value="F:2 iron, 2 sulfur cluster binding"/>
    <property type="evidence" value="ECO:0007669"/>
    <property type="project" value="UniProtKB-KW"/>
</dbReference>
<evidence type="ECO:0000259" key="11">
    <source>
        <dbReference type="Pfam" id="PF13085"/>
    </source>
</evidence>
<dbReference type="GO" id="GO:0006099">
    <property type="term" value="P:tricarboxylic acid cycle"/>
    <property type="evidence" value="ECO:0007669"/>
    <property type="project" value="InterPro"/>
</dbReference>
<dbReference type="GO" id="GO:0046872">
    <property type="term" value="F:metal ion binding"/>
    <property type="evidence" value="ECO:0007669"/>
    <property type="project" value="UniProtKB-KW"/>
</dbReference>
<keyword evidence="4" id="KW-0004">4Fe-4S</keyword>
<dbReference type="InterPro" id="IPR012675">
    <property type="entry name" value="Beta-grasp_dom_sf"/>
</dbReference>
<evidence type="ECO:0000256" key="8">
    <source>
        <dbReference type="ARBA" id="ARBA00023004"/>
    </source>
</evidence>
<keyword evidence="9" id="KW-0411">Iron-sulfur</keyword>
<keyword evidence="8" id="KW-0408">Iron</keyword>
<dbReference type="GO" id="GO:0009055">
    <property type="term" value="F:electron transfer activity"/>
    <property type="evidence" value="ECO:0007669"/>
    <property type="project" value="InterPro"/>
</dbReference>
<feature type="domain" description="4Fe-4S ferredoxin-type" evidence="12">
    <location>
        <begin position="153"/>
        <end position="227"/>
    </location>
</feature>
<dbReference type="PROSITE" id="PS00197">
    <property type="entry name" value="2FE2S_FER_1"/>
    <property type="match status" value="1"/>
</dbReference>
<evidence type="ECO:0000256" key="10">
    <source>
        <dbReference type="ARBA" id="ARBA00034078"/>
    </source>
</evidence>
<evidence type="ECO:0000256" key="9">
    <source>
        <dbReference type="ARBA" id="ARBA00023014"/>
    </source>
</evidence>
<keyword evidence="6" id="KW-0479">Metal-binding</keyword>
<dbReference type="Proteomes" id="UP000533476">
    <property type="component" value="Unassembled WGS sequence"/>
</dbReference>
<comment type="cofactor">
    <cofactor evidence="1">
        <name>[3Fe-4S] cluster</name>
        <dbReference type="ChEBI" id="CHEBI:21137"/>
    </cofactor>
</comment>
<evidence type="ECO:0000313" key="13">
    <source>
        <dbReference type="EMBL" id="NMP24923.1"/>
    </source>
</evidence>
<feature type="domain" description="Succinate dehydogenase/fumarate reductase N-terminal" evidence="11">
    <location>
        <begin position="22"/>
        <end position="120"/>
    </location>
</feature>
<keyword evidence="5" id="KW-0001">2Fe-2S</keyword>
<dbReference type="InterPro" id="IPR009051">
    <property type="entry name" value="Helical_ferredxn"/>
</dbReference>
<dbReference type="RefSeq" id="WP_169103127.1">
    <property type="nucleotide sequence ID" value="NZ_JABBVZ010000177.1"/>
</dbReference>
<dbReference type="InterPro" id="IPR050573">
    <property type="entry name" value="SDH/FRD_Iron-Sulfur"/>
</dbReference>
<dbReference type="Pfam" id="PF13183">
    <property type="entry name" value="Fer4_8"/>
    <property type="match status" value="1"/>
</dbReference>
<evidence type="ECO:0000256" key="1">
    <source>
        <dbReference type="ARBA" id="ARBA00001927"/>
    </source>
</evidence>
<dbReference type="InterPro" id="IPR006058">
    <property type="entry name" value="2Fe2S_fd_BS"/>
</dbReference>
<keyword evidence="14" id="KW-1185">Reference proteome</keyword>
<gene>
    <name evidence="13" type="ORF">HIJ39_21690</name>
</gene>
<comment type="cofactor">
    <cofactor evidence="10">
        <name>[2Fe-2S] cluster</name>
        <dbReference type="ChEBI" id="CHEBI:190135"/>
    </cofactor>
</comment>
<dbReference type="PANTHER" id="PTHR11921:SF29">
    <property type="entry name" value="SUCCINATE DEHYDROGENASE [UBIQUINONE] IRON-SULFUR SUBUNIT, MITOCHONDRIAL"/>
    <property type="match status" value="1"/>
</dbReference>
<proteinExistence type="inferred from homology"/>
<dbReference type="GO" id="GO:0005886">
    <property type="term" value="C:plasma membrane"/>
    <property type="evidence" value="ECO:0007669"/>
    <property type="project" value="TreeGrafter"/>
</dbReference>
<comment type="caution">
    <text evidence="13">The sequence shown here is derived from an EMBL/GenBank/DDBJ whole genome shotgun (WGS) entry which is preliminary data.</text>
</comment>
<dbReference type="InterPro" id="IPR004489">
    <property type="entry name" value="Succ_DH/fum_Rdtase_Fe-S"/>
</dbReference>
<protein>
    <submittedName>
        <fullName evidence="13">Succinate dehydrogenase/fumarate reductase iron-sulfur subunit</fullName>
    </submittedName>
</protein>
<dbReference type="NCBIfam" id="TIGR00384">
    <property type="entry name" value="dhsB"/>
    <property type="match status" value="1"/>
</dbReference>
<evidence type="ECO:0000313" key="14">
    <source>
        <dbReference type="Proteomes" id="UP000533476"/>
    </source>
</evidence>
<dbReference type="InterPro" id="IPR017896">
    <property type="entry name" value="4Fe4S_Fe-S-bd"/>
</dbReference>
<evidence type="ECO:0000256" key="3">
    <source>
        <dbReference type="ARBA" id="ARBA00009433"/>
    </source>
</evidence>
<dbReference type="InterPro" id="IPR036010">
    <property type="entry name" value="2Fe-2S_ferredoxin-like_sf"/>
</dbReference>
<name>A0A7Y0L7V1_9FIRM</name>
<dbReference type="EMBL" id="JABBVZ010000177">
    <property type="protein sequence ID" value="NMP24923.1"/>
    <property type="molecule type" value="Genomic_DNA"/>
</dbReference>
<sequence length="272" mass="30828">MVATVSEKNPVSAPNTDQQITLRIMRGDVKGQQEASEFHVPYAPGMVVLDAIRWVQEHEAPDLAVRWNCKAAHCGSCGAEVNGRPRLLCKTRVDEFQSQPFTVAPMKAFPLIKDLVTDVSWNYEVAKTIPPFKPAHPAPFIMQQEDIERVKEFHKCIECFLCQDTCHVLREHQQFGKYYGPRFMTLIASYEMHPMDVGDRLDLLHGDAGVGMCNVTGCCTEVCPQGIHITANAIIPLKERVADRYYDPLKKWLYNRKKKREHASGETLSKDV</sequence>
<dbReference type="GO" id="GO:0022904">
    <property type="term" value="P:respiratory electron transport chain"/>
    <property type="evidence" value="ECO:0007669"/>
    <property type="project" value="TreeGrafter"/>
</dbReference>
<dbReference type="Gene3D" id="3.10.20.30">
    <property type="match status" value="1"/>
</dbReference>
<evidence type="ECO:0000256" key="5">
    <source>
        <dbReference type="ARBA" id="ARBA00022714"/>
    </source>
</evidence>
<evidence type="ECO:0000256" key="7">
    <source>
        <dbReference type="ARBA" id="ARBA00023002"/>
    </source>
</evidence>